<keyword evidence="2 4" id="KW-0479">Metal-binding</keyword>
<evidence type="ECO:0000256" key="4">
    <source>
        <dbReference type="PROSITE-ProRule" id="PRU00433"/>
    </source>
</evidence>
<feature type="chain" id="PRO_5015875553" evidence="5">
    <location>
        <begin position="22"/>
        <end position="154"/>
    </location>
</feature>
<sequence length="154" mass="16498">MMKRKYLVLALAVAGLMVAGAHDAVAEGSVVGAPLLSEGISLQLGQRDYMNYCAACHGADAKGDGTLGEFLTLAVPDLTKLSKLNAGKFPEERVMGVIDGRADVKVHGMRDMPVWGDWFNREAASSDTSSAARELIVNDRIASLMNYLKSIQVK</sequence>
<feature type="signal peptide" evidence="5">
    <location>
        <begin position="1"/>
        <end position="21"/>
    </location>
</feature>
<dbReference type="SUPFAM" id="SSF46626">
    <property type="entry name" value="Cytochrome c"/>
    <property type="match status" value="1"/>
</dbReference>
<evidence type="ECO:0000313" key="7">
    <source>
        <dbReference type="EMBL" id="PZF76009.1"/>
    </source>
</evidence>
<evidence type="ECO:0000256" key="1">
    <source>
        <dbReference type="ARBA" id="ARBA00022617"/>
    </source>
</evidence>
<evidence type="ECO:0000313" key="8">
    <source>
        <dbReference type="Proteomes" id="UP000248795"/>
    </source>
</evidence>
<comment type="caution">
    <text evidence="7">The sequence shown here is derived from an EMBL/GenBank/DDBJ whole genome shotgun (WGS) entry which is preliminary data.</text>
</comment>
<dbReference type="AlphaFoldDB" id="A0A2W2BIK2"/>
<gene>
    <name evidence="7" type="ORF">DK847_15300</name>
</gene>
<feature type="domain" description="Cytochrome c" evidence="6">
    <location>
        <begin position="40"/>
        <end position="152"/>
    </location>
</feature>
<keyword evidence="1 4" id="KW-0349">Heme</keyword>
<dbReference type="GO" id="GO:0020037">
    <property type="term" value="F:heme binding"/>
    <property type="evidence" value="ECO:0007669"/>
    <property type="project" value="InterPro"/>
</dbReference>
<evidence type="ECO:0000256" key="2">
    <source>
        <dbReference type="ARBA" id="ARBA00022723"/>
    </source>
</evidence>
<reference evidence="8" key="1">
    <citation type="submission" date="2018-06" db="EMBL/GenBank/DDBJ databases">
        <title>Aestuariibacter litoralis strain KCTC 52945T.</title>
        <authorList>
            <person name="Li X."/>
            <person name="Salam N."/>
            <person name="Li J.-L."/>
            <person name="Chen Y.-M."/>
            <person name="Yang Z.-W."/>
            <person name="Zhang L.-Y."/>
            <person name="Han M.-X."/>
            <person name="Xiao M."/>
            <person name="Li W.-J."/>
        </authorList>
    </citation>
    <scope>NUCLEOTIDE SEQUENCE [LARGE SCALE GENOMIC DNA]</scope>
    <source>
        <strain evidence="8">KCTC 52945</strain>
    </source>
</reference>
<proteinExistence type="predicted"/>
<dbReference type="Proteomes" id="UP000248795">
    <property type="component" value="Unassembled WGS sequence"/>
</dbReference>
<evidence type="ECO:0000256" key="5">
    <source>
        <dbReference type="SAM" id="SignalP"/>
    </source>
</evidence>
<dbReference type="Pfam" id="PF13442">
    <property type="entry name" value="Cytochrome_CBB3"/>
    <property type="match status" value="1"/>
</dbReference>
<dbReference type="GO" id="GO:0046872">
    <property type="term" value="F:metal ion binding"/>
    <property type="evidence" value="ECO:0007669"/>
    <property type="project" value="UniProtKB-KW"/>
</dbReference>
<protein>
    <submittedName>
        <fullName evidence="7">Cytochrome c</fullName>
    </submittedName>
</protein>
<dbReference type="InterPro" id="IPR036909">
    <property type="entry name" value="Cyt_c-like_dom_sf"/>
</dbReference>
<keyword evidence="5" id="KW-0732">Signal</keyword>
<dbReference type="RefSeq" id="WP_111199393.1">
    <property type="nucleotide sequence ID" value="NZ_QKVK01000007.1"/>
</dbReference>
<accession>A0A2W2BIK2</accession>
<dbReference type="PROSITE" id="PS51007">
    <property type="entry name" value="CYTC"/>
    <property type="match status" value="1"/>
</dbReference>
<evidence type="ECO:0000259" key="6">
    <source>
        <dbReference type="PROSITE" id="PS51007"/>
    </source>
</evidence>
<evidence type="ECO:0000256" key="3">
    <source>
        <dbReference type="ARBA" id="ARBA00023004"/>
    </source>
</evidence>
<keyword evidence="3 4" id="KW-0408">Iron</keyword>
<dbReference type="InterPro" id="IPR009056">
    <property type="entry name" value="Cyt_c-like_dom"/>
</dbReference>
<dbReference type="GO" id="GO:0009055">
    <property type="term" value="F:electron transfer activity"/>
    <property type="evidence" value="ECO:0007669"/>
    <property type="project" value="InterPro"/>
</dbReference>
<name>A0A2W2BIK2_9HYPH</name>
<dbReference type="Gene3D" id="1.10.760.10">
    <property type="entry name" value="Cytochrome c-like domain"/>
    <property type="match status" value="1"/>
</dbReference>
<organism evidence="7 8">
    <name type="scientific">Aestuariivirga litoralis</name>
    <dbReference type="NCBI Taxonomy" id="2650924"/>
    <lineage>
        <taxon>Bacteria</taxon>
        <taxon>Pseudomonadati</taxon>
        <taxon>Pseudomonadota</taxon>
        <taxon>Alphaproteobacteria</taxon>
        <taxon>Hyphomicrobiales</taxon>
        <taxon>Aestuariivirgaceae</taxon>
        <taxon>Aestuariivirga</taxon>
    </lineage>
</organism>
<keyword evidence="8" id="KW-1185">Reference proteome</keyword>
<dbReference type="EMBL" id="QKVK01000007">
    <property type="protein sequence ID" value="PZF76009.1"/>
    <property type="molecule type" value="Genomic_DNA"/>
</dbReference>